<dbReference type="Proteomes" id="UP001247805">
    <property type="component" value="Unassembled WGS sequence"/>
</dbReference>
<feature type="domain" description="SGNH hydrolase-type esterase" evidence="2">
    <location>
        <begin position="60"/>
        <end position="224"/>
    </location>
</feature>
<name>A0ABU3SW54_9ALTE</name>
<accession>A0ABU3SW54</accession>
<gene>
    <name evidence="3" type="ORF">RS130_10085</name>
</gene>
<dbReference type="InterPro" id="IPR036514">
    <property type="entry name" value="SGNH_hydro_sf"/>
</dbReference>
<dbReference type="Pfam" id="PF13472">
    <property type="entry name" value="Lipase_GDSL_2"/>
    <property type="match status" value="1"/>
</dbReference>
<dbReference type="InterPro" id="IPR013830">
    <property type="entry name" value="SGNH_hydro"/>
</dbReference>
<dbReference type="SUPFAM" id="SSF52266">
    <property type="entry name" value="SGNH hydrolase"/>
    <property type="match status" value="1"/>
</dbReference>
<organism evidence="3 4">
    <name type="scientific">Paraglaciecola aquimarina</name>
    <dbReference type="NCBI Taxonomy" id="1235557"/>
    <lineage>
        <taxon>Bacteria</taxon>
        <taxon>Pseudomonadati</taxon>
        <taxon>Pseudomonadota</taxon>
        <taxon>Gammaproteobacteria</taxon>
        <taxon>Alteromonadales</taxon>
        <taxon>Alteromonadaceae</taxon>
        <taxon>Paraglaciecola</taxon>
    </lineage>
</organism>
<evidence type="ECO:0000313" key="4">
    <source>
        <dbReference type="Proteomes" id="UP001247805"/>
    </source>
</evidence>
<reference evidence="3 4" key="1">
    <citation type="submission" date="2023-10" db="EMBL/GenBank/DDBJ databases">
        <title>Glaciecola aquimarina strain GGW-M5 nov., isolated from a coastal seawater.</title>
        <authorList>
            <person name="Bayburt H."/>
            <person name="Kim J.M."/>
            <person name="Choi B.J."/>
            <person name="Jeon C.O."/>
        </authorList>
    </citation>
    <scope>NUCLEOTIDE SEQUENCE [LARGE SCALE GENOMIC DNA]</scope>
    <source>
        <strain evidence="3 4">KCTC 32108</strain>
    </source>
</reference>
<keyword evidence="4" id="KW-1185">Reference proteome</keyword>
<dbReference type="PANTHER" id="PTHR11852">
    <property type="entry name" value="PLATELET-ACTIVATING FACTOR ACETYLHYDROLASE"/>
    <property type="match status" value="1"/>
</dbReference>
<comment type="caution">
    <text evidence="3">The sequence shown here is derived from an EMBL/GenBank/DDBJ whole genome shotgun (WGS) entry which is preliminary data.</text>
</comment>
<dbReference type="CDD" id="cd01820">
    <property type="entry name" value="PAF_acetylesterase_like"/>
    <property type="match status" value="1"/>
</dbReference>
<sequence>MKNIILVACLLLASCTTPVDGPLSIKPHIQTDEWAVKWWMPRHQQKLIEKEQMASVDLLFLGDSITHAWENKGKEVWRQYYAKRQALNIGFSGDRTENVLWRLENGEVEGIDPKLVVLMIGTNNTGHRQDAPMDTALGIKRILETLEKKLPNSKVLLLAIFPRGASANDPLRKINDDINHIIKNYHDGDRVHYLDINHIFLDQNGNLSQAVMKDLLHPNAEQYEVWAQAMEPSINTLMASKH</sequence>
<comment type="similarity">
    <text evidence="1">Belongs to the 'GDSL' lipolytic enzyme family. Platelet-activating factor acetylhydrolase IB beta/gamma subunits subfamily.</text>
</comment>
<dbReference type="EMBL" id="JAWDIO010000002">
    <property type="protein sequence ID" value="MDU0354234.1"/>
    <property type="molecule type" value="Genomic_DNA"/>
</dbReference>
<protein>
    <submittedName>
        <fullName evidence="3">Platelet-activating factor acetylhydrolase IB subunit</fullName>
    </submittedName>
</protein>
<evidence type="ECO:0000259" key="2">
    <source>
        <dbReference type="Pfam" id="PF13472"/>
    </source>
</evidence>
<dbReference type="Gene3D" id="3.40.50.1110">
    <property type="entry name" value="SGNH hydrolase"/>
    <property type="match status" value="1"/>
</dbReference>
<dbReference type="PROSITE" id="PS51257">
    <property type="entry name" value="PROKAR_LIPOPROTEIN"/>
    <property type="match status" value="1"/>
</dbReference>
<proteinExistence type="inferred from homology"/>
<evidence type="ECO:0000313" key="3">
    <source>
        <dbReference type="EMBL" id="MDU0354234.1"/>
    </source>
</evidence>
<dbReference type="PANTHER" id="PTHR11852:SF0">
    <property type="entry name" value="PLATELET-ACTIVATING FACTOR ACETYLHYDROLASE IB SUBUNIT BETA HOMOLOG"/>
    <property type="match status" value="1"/>
</dbReference>
<dbReference type="RefSeq" id="WP_316025849.1">
    <property type="nucleotide sequence ID" value="NZ_JAWDIO010000002.1"/>
</dbReference>
<evidence type="ECO:0000256" key="1">
    <source>
        <dbReference type="ARBA" id="ARBA00038184"/>
    </source>
</evidence>